<dbReference type="KEGG" id="nbv:T478_1014"/>
<dbReference type="GeneID" id="55863156"/>
<dbReference type="EMBL" id="CP007026">
    <property type="protein sequence ID" value="AJA92793.1"/>
    <property type="molecule type" value="Genomic_DNA"/>
</dbReference>
<feature type="transmembrane region" description="Helical" evidence="1">
    <location>
        <begin position="6"/>
        <end position="28"/>
    </location>
</feature>
<gene>
    <name evidence="2" type="ORF">T478_1014</name>
</gene>
<dbReference type="HOGENOM" id="CLU_3162917_0_0_2"/>
<accession>A0A0A7V1N5</accession>
<organism evidence="2 3">
    <name type="scientific">Candidatus Nitrosopelagicus brevis</name>
    <dbReference type="NCBI Taxonomy" id="1410606"/>
    <lineage>
        <taxon>Archaea</taxon>
        <taxon>Nitrososphaerota</taxon>
    </lineage>
</organism>
<dbReference type="Proteomes" id="UP000030944">
    <property type="component" value="Chromosome"/>
</dbReference>
<evidence type="ECO:0000313" key="3">
    <source>
        <dbReference type="Proteomes" id="UP000030944"/>
    </source>
</evidence>
<reference evidence="2 3" key="1">
    <citation type="journal article" date="2015" name="Proc. Natl. Acad. Sci. U.S.A.">
        <title>Genomic and proteomic characterization of "Candidatus Nitrosopelagicus brevis": An ammonia-oxidizing archaeon from the open ocean.</title>
        <authorList>
            <person name="Santoro A.E."/>
            <person name="Dupont C.L."/>
            <person name="Richter R.A."/>
            <person name="Craig M.T."/>
            <person name="Carini P."/>
            <person name="McIlvin M.R."/>
            <person name="Yang Y."/>
            <person name="Orsi W.D."/>
            <person name="Moran D.M."/>
            <person name="Saito M.A."/>
        </authorList>
    </citation>
    <scope>NUCLEOTIDE SEQUENCE [LARGE SCALE GENOMIC DNA]</scope>
    <source>
        <strain evidence="3">V2</strain>
    </source>
</reference>
<proteinExistence type="predicted"/>
<keyword evidence="1" id="KW-0812">Transmembrane</keyword>
<name>A0A0A7V1N5_9ARCH</name>
<sequence>MSKLGIIGRGFMFVVVGLVTIIVGSFLLRGNMHMWDKVDPDKSKDKK</sequence>
<dbReference type="RefSeq" id="WP_177313240.1">
    <property type="nucleotide sequence ID" value="NZ_CP007026.1"/>
</dbReference>
<keyword evidence="1" id="KW-1133">Transmembrane helix</keyword>
<protein>
    <submittedName>
        <fullName evidence="2">Uncharacterized protein</fullName>
    </submittedName>
</protein>
<dbReference type="STRING" id="1410606.T478_1014"/>
<dbReference type="AlphaFoldDB" id="A0A0A7V1N5"/>
<keyword evidence="1" id="KW-0472">Membrane</keyword>
<evidence type="ECO:0000256" key="1">
    <source>
        <dbReference type="SAM" id="Phobius"/>
    </source>
</evidence>
<evidence type="ECO:0000313" key="2">
    <source>
        <dbReference type="EMBL" id="AJA92793.1"/>
    </source>
</evidence>
<dbReference type="OrthoDB" id="352at2157"/>